<dbReference type="STRING" id="5217.A0A4Q1BI16"/>
<evidence type="ECO:0000256" key="2">
    <source>
        <dbReference type="ARBA" id="ARBA00023002"/>
    </source>
</evidence>
<dbReference type="VEuPathDB" id="FungiDB:TREMEDRAFT_17420"/>
<comment type="caution">
    <text evidence="5">The sequence shown here is derived from an EMBL/GenBank/DDBJ whole genome shotgun (WGS) entry which is preliminary data.</text>
</comment>
<evidence type="ECO:0000313" key="6">
    <source>
        <dbReference type="Proteomes" id="UP000289152"/>
    </source>
</evidence>
<dbReference type="Pfam" id="PF01370">
    <property type="entry name" value="Epimerase"/>
    <property type="match status" value="2"/>
</dbReference>
<sequence>MTQPPNPNPDPGLSNKKLTICITGANGLVGKALVQLALKEGHDVLALDIHSTPSCLPFRPIQQDSHDIYPSPKSSPILQCMMDIDQLQDSPDNLSPSENKVDFLPSRTTPYKTQEHHDHSVTCDTCDLPLSRSTIYPSYPSPSNSVDDIYPSPGPKLLQLHWTSPESPRASISVVPGAKWAYKRVDCTDFYSFKRAVQEARCDALVHLAVCANIRDGEGNILDDTPEWQVHNSNVAMSYNALSIAADLGIKRVVLASSVNSIGMLMSKRPKFDYLPLDENHPFYPEDAYSLAKHIAEIQSDAFARRHPRMRIATLRFHAVLPDFLCSPGRFPGGTWKDLWGWVSLSSTAKACLLSLITPEERFPRGHETFFIVASTTQEEVDTVELIEMKYPELIPWVRGGGWKGRQGLFNCEKAKRLLGWEEELDGISPNVCWIESNKLDGNVVSYIGSNSTIQA</sequence>
<evidence type="ECO:0000256" key="1">
    <source>
        <dbReference type="ARBA" id="ARBA00007637"/>
    </source>
</evidence>
<name>A0A4Q1BI16_TREME</name>
<dbReference type="Gene3D" id="3.40.50.720">
    <property type="entry name" value="NAD(P)-binding Rossmann-like Domain"/>
    <property type="match status" value="2"/>
</dbReference>
<dbReference type="PANTHER" id="PTHR43103:SF5">
    <property type="entry name" value="4-EPIMERASE, PUTATIVE (AFU_ORTHOLOGUE AFUA_7G00360)-RELATED"/>
    <property type="match status" value="1"/>
</dbReference>
<evidence type="ECO:0000259" key="4">
    <source>
        <dbReference type="Pfam" id="PF01370"/>
    </source>
</evidence>
<dbReference type="InterPro" id="IPR001509">
    <property type="entry name" value="Epimerase_deHydtase"/>
</dbReference>
<feature type="domain" description="NAD-dependent epimerase/dehydratase" evidence="4">
    <location>
        <begin position="20"/>
        <end position="55"/>
    </location>
</feature>
<feature type="domain" description="NAD-dependent epimerase/dehydratase" evidence="4">
    <location>
        <begin position="183"/>
        <end position="318"/>
    </location>
</feature>
<reference evidence="5 6" key="1">
    <citation type="submission" date="2016-06" db="EMBL/GenBank/DDBJ databases">
        <title>Evolution of pathogenesis and genome organization in the Tremellales.</title>
        <authorList>
            <person name="Cuomo C."/>
            <person name="Litvintseva A."/>
            <person name="Heitman J."/>
            <person name="Chen Y."/>
            <person name="Sun S."/>
            <person name="Springer D."/>
            <person name="Dromer F."/>
            <person name="Young S."/>
            <person name="Zeng Q."/>
            <person name="Chapman S."/>
            <person name="Gujja S."/>
            <person name="Saif S."/>
            <person name="Birren B."/>
        </authorList>
    </citation>
    <scope>NUCLEOTIDE SEQUENCE [LARGE SCALE GENOMIC DNA]</scope>
    <source>
        <strain evidence="5 6">ATCC 28783</strain>
    </source>
</reference>
<keyword evidence="6" id="KW-1185">Reference proteome</keyword>
<gene>
    <name evidence="5" type="ORF">M231_05481</name>
</gene>
<dbReference type="GO" id="GO:0016491">
    <property type="term" value="F:oxidoreductase activity"/>
    <property type="evidence" value="ECO:0007669"/>
    <property type="project" value="UniProtKB-KW"/>
</dbReference>
<dbReference type="Proteomes" id="UP000289152">
    <property type="component" value="Unassembled WGS sequence"/>
</dbReference>
<dbReference type="PANTHER" id="PTHR43103">
    <property type="entry name" value="NUCLEOSIDE-DIPHOSPHATE-SUGAR EPIMERASE"/>
    <property type="match status" value="1"/>
</dbReference>
<dbReference type="SUPFAM" id="SSF51735">
    <property type="entry name" value="NAD(P)-binding Rossmann-fold domains"/>
    <property type="match status" value="1"/>
</dbReference>
<organism evidence="5 6">
    <name type="scientific">Tremella mesenterica</name>
    <name type="common">Jelly fungus</name>
    <dbReference type="NCBI Taxonomy" id="5217"/>
    <lineage>
        <taxon>Eukaryota</taxon>
        <taxon>Fungi</taxon>
        <taxon>Dikarya</taxon>
        <taxon>Basidiomycota</taxon>
        <taxon>Agaricomycotina</taxon>
        <taxon>Tremellomycetes</taxon>
        <taxon>Tremellales</taxon>
        <taxon>Tremellaceae</taxon>
        <taxon>Tremella</taxon>
    </lineage>
</organism>
<dbReference type="AlphaFoldDB" id="A0A4Q1BI16"/>
<accession>A0A4Q1BI16</accession>
<evidence type="ECO:0000256" key="3">
    <source>
        <dbReference type="ARBA" id="ARBA00023027"/>
    </source>
</evidence>
<proteinExistence type="inferred from homology"/>
<dbReference type="InterPro" id="IPR036291">
    <property type="entry name" value="NAD(P)-bd_dom_sf"/>
</dbReference>
<dbReference type="InParanoid" id="A0A4Q1BI16"/>
<comment type="similarity">
    <text evidence="1">Belongs to the NAD(P)-dependent epimerase/dehydratase family.</text>
</comment>
<dbReference type="OrthoDB" id="202470at2759"/>
<evidence type="ECO:0000313" key="5">
    <source>
        <dbReference type="EMBL" id="RXK37260.1"/>
    </source>
</evidence>
<keyword evidence="2" id="KW-0560">Oxidoreductase</keyword>
<dbReference type="EMBL" id="SDIL01000073">
    <property type="protein sequence ID" value="RXK37260.1"/>
    <property type="molecule type" value="Genomic_DNA"/>
</dbReference>
<keyword evidence="3" id="KW-0520">NAD</keyword>
<protein>
    <recommendedName>
        <fullName evidence="4">NAD-dependent epimerase/dehydratase domain-containing protein</fullName>
    </recommendedName>
</protein>